<evidence type="ECO:0000313" key="4">
    <source>
        <dbReference type="Proteomes" id="UP000243739"/>
    </source>
</evidence>
<evidence type="ECO:0000256" key="1">
    <source>
        <dbReference type="PIRNR" id="PIRNR012524"/>
    </source>
</evidence>
<dbReference type="Gene3D" id="2.40.50.140">
    <property type="entry name" value="Nucleic acid-binding proteins"/>
    <property type="match status" value="2"/>
</dbReference>
<dbReference type="PANTHER" id="PTHR37296">
    <property type="entry name" value="CONSERVED VIRULENCE FACTOR B"/>
    <property type="match status" value="1"/>
</dbReference>
<dbReference type="RefSeq" id="WP_069657115.1">
    <property type="nucleotide sequence ID" value="NZ_MIJF01000037.1"/>
</dbReference>
<dbReference type="PROSITE" id="PS50126">
    <property type="entry name" value="S1"/>
    <property type="match status" value="1"/>
</dbReference>
<gene>
    <name evidence="3" type="ORF">BHF71_10265</name>
</gene>
<accession>A0A1D2YTK3</accession>
<dbReference type="Pfam" id="PF17783">
    <property type="entry name" value="WHD_CvfB"/>
    <property type="match status" value="1"/>
</dbReference>
<dbReference type="PANTHER" id="PTHR37296:SF1">
    <property type="entry name" value="CONSERVED VIRULENCE FACTOR B"/>
    <property type="match status" value="1"/>
</dbReference>
<dbReference type="InterPro" id="IPR048587">
    <property type="entry name" value="CvfB_S1_3rd"/>
</dbReference>
<dbReference type="Proteomes" id="UP000243739">
    <property type="component" value="Unassembled WGS sequence"/>
</dbReference>
<dbReference type="Pfam" id="PF21191">
    <property type="entry name" value="CvfB_1st"/>
    <property type="match status" value="1"/>
</dbReference>
<dbReference type="InterPro" id="IPR014464">
    <property type="entry name" value="CvfB_fam"/>
</dbReference>
<dbReference type="STRING" id="337097.BHF71_10265"/>
<evidence type="ECO:0000313" key="3">
    <source>
        <dbReference type="EMBL" id="OEF99006.1"/>
    </source>
</evidence>
<keyword evidence="4" id="KW-1185">Reference proteome</keyword>
<dbReference type="Gene3D" id="1.10.10.10">
    <property type="entry name" value="Winged helix-like DNA-binding domain superfamily/Winged helix DNA-binding domain"/>
    <property type="match status" value="1"/>
</dbReference>
<dbReference type="Pfam" id="PF21543">
    <property type="entry name" value="CvfB_2nd"/>
    <property type="match status" value="1"/>
</dbReference>
<organism evidence="3 4">
    <name type="scientific">Vulcanibacillus modesticaldus</name>
    <dbReference type="NCBI Taxonomy" id="337097"/>
    <lineage>
        <taxon>Bacteria</taxon>
        <taxon>Bacillati</taxon>
        <taxon>Bacillota</taxon>
        <taxon>Bacilli</taxon>
        <taxon>Bacillales</taxon>
        <taxon>Bacillaceae</taxon>
        <taxon>Vulcanibacillus</taxon>
    </lineage>
</organism>
<dbReference type="SUPFAM" id="SSF50249">
    <property type="entry name" value="Nucleic acid-binding proteins"/>
    <property type="match status" value="1"/>
</dbReference>
<dbReference type="InterPro" id="IPR039566">
    <property type="entry name" value="CvfB_S1_st"/>
</dbReference>
<dbReference type="InterPro" id="IPR003029">
    <property type="entry name" value="S1_domain"/>
</dbReference>
<dbReference type="InterPro" id="IPR036388">
    <property type="entry name" value="WH-like_DNA-bd_sf"/>
</dbReference>
<dbReference type="OrthoDB" id="9801597at2"/>
<protein>
    <recommendedName>
        <fullName evidence="2">S1 motif domain-containing protein</fullName>
    </recommendedName>
</protein>
<dbReference type="AlphaFoldDB" id="A0A1D2YTK3"/>
<reference evidence="3 4" key="1">
    <citation type="submission" date="2016-09" db="EMBL/GenBank/DDBJ databases">
        <title>Draft genome sequence for the type strain of Vulcanibacillus modesticaldus BR, a strictly anaerobic, moderately thermophilic, and nitrate-reducing bacterium from deep sea-hydrothermal vents of the Mid-Atlantic Ridge.</title>
        <authorList>
            <person name="Abin C.A."/>
            <person name="Hollibaugh J.T."/>
        </authorList>
    </citation>
    <scope>NUCLEOTIDE SEQUENCE [LARGE SCALE GENOMIC DNA]</scope>
    <source>
        <strain evidence="3 4">BR</strain>
    </source>
</reference>
<dbReference type="GO" id="GO:0003676">
    <property type="term" value="F:nucleic acid binding"/>
    <property type="evidence" value="ECO:0007669"/>
    <property type="project" value="InterPro"/>
</dbReference>
<dbReference type="SMART" id="SM00316">
    <property type="entry name" value="S1"/>
    <property type="match status" value="2"/>
</dbReference>
<dbReference type="EMBL" id="MIJF01000037">
    <property type="protein sequence ID" value="OEF99006.1"/>
    <property type="molecule type" value="Genomic_DNA"/>
</dbReference>
<evidence type="ECO:0000259" key="2">
    <source>
        <dbReference type="PROSITE" id="PS50126"/>
    </source>
</evidence>
<sequence>MKLVTGRYHLLTVERESPFGYFLSNGEEDVLLHYSETDGRKIKIGEKINVFLYNDHKGRIAATLAQPKIQLDEVDFLEVKDFQPKMGYFLDNQISKQVLLPISELPEDKRIWPESGDWLLVKLVHDKQKRLLAALVKDEVEIKEYIKKKKGPREDNQLLDKKTFIEGTVIHHLSMGTQIYLENNQIGFLHRSERLSELRLGQRIMVRVSYIREDGKLNLSMKPLKEVSRIEDADKILEILVSRGGAMPYWDKTPPDIIKEKFNLSKSAFKRALGKLMKDGLIYQEEGWTYLKNKNEL</sequence>
<dbReference type="Pfam" id="PF13509">
    <property type="entry name" value="S1_2"/>
    <property type="match status" value="1"/>
</dbReference>
<proteinExistence type="inferred from homology"/>
<dbReference type="InterPro" id="IPR040764">
    <property type="entry name" value="CvfB_WH"/>
</dbReference>
<comment type="similarity">
    <text evidence="1">Belongs to the CvfB family.</text>
</comment>
<feature type="domain" description="S1 motif" evidence="2">
    <location>
        <begin position="162"/>
        <end position="222"/>
    </location>
</feature>
<dbReference type="PIRSF" id="PIRSF012524">
    <property type="entry name" value="YitL_S1"/>
    <property type="match status" value="1"/>
</dbReference>
<comment type="caution">
    <text evidence="3">The sequence shown here is derived from an EMBL/GenBank/DDBJ whole genome shotgun (WGS) entry which is preliminary data.</text>
</comment>
<dbReference type="InterPro" id="IPR048588">
    <property type="entry name" value="CvfB_S1_2nd"/>
</dbReference>
<name>A0A1D2YTK3_9BACI</name>
<dbReference type="InterPro" id="IPR012340">
    <property type="entry name" value="NA-bd_OB-fold"/>
</dbReference>